<evidence type="ECO:0000313" key="2">
    <source>
        <dbReference type="Proteomes" id="UP001161406"/>
    </source>
</evidence>
<proteinExistence type="predicted"/>
<evidence type="ECO:0000313" key="1">
    <source>
        <dbReference type="EMBL" id="GLQ10481.1"/>
    </source>
</evidence>
<keyword evidence="2" id="KW-1185">Reference proteome</keyword>
<reference evidence="1" key="2">
    <citation type="submission" date="2023-01" db="EMBL/GenBank/DDBJ databases">
        <title>Draft genome sequence of Devosia yakushimensis strain NBRC 103855.</title>
        <authorList>
            <person name="Sun Q."/>
            <person name="Mori K."/>
        </authorList>
    </citation>
    <scope>NUCLEOTIDE SEQUENCE</scope>
    <source>
        <strain evidence="1">NBRC 103855</strain>
    </source>
</reference>
<organism evidence="1 2">
    <name type="scientific">Devosia yakushimensis</name>
    <dbReference type="NCBI Taxonomy" id="470028"/>
    <lineage>
        <taxon>Bacteria</taxon>
        <taxon>Pseudomonadati</taxon>
        <taxon>Pseudomonadota</taxon>
        <taxon>Alphaproteobacteria</taxon>
        <taxon>Hyphomicrobiales</taxon>
        <taxon>Devosiaceae</taxon>
        <taxon>Devosia</taxon>
    </lineage>
</organism>
<dbReference type="EMBL" id="BSNG01000001">
    <property type="protein sequence ID" value="GLQ10481.1"/>
    <property type="molecule type" value="Genomic_DNA"/>
</dbReference>
<dbReference type="Proteomes" id="UP001161406">
    <property type="component" value="Unassembled WGS sequence"/>
</dbReference>
<sequence>MDPGLRRDDTVFLDASRVDTAPLHDAAWAQTLDFSPPSPLRGGPGRGWFCGLLNDPHPQSLPSRGREAKAEGFVEWFL</sequence>
<accession>A0ABQ5UIN4</accession>
<comment type="caution">
    <text evidence="1">The sequence shown here is derived from an EMBL/GenBank/DDBJ whole genome shotgun (WGS) entry which is preliminary data.</text>
</comment>
<reference evidence="1" key="1">
    <citation type="journal article" date="2014" name="Int. J. Syst. Evol. Microbiol.">
        <title>Complete genome of a new Firmicutes species belonging to the dominant human colonic microbiota ('Ruminococcus bicirculans') reveals two chromosomes and a selective capacity to utilize plant glucans.</title>
        <authorList>
            <consortium name="NISC Comparative Sequencing Program"/>
            <person name="Wegmann U."/>
            <person name="Louis P."/>
            <person name="Goesmann A."/>
            <person name="Henrissat B."/>
            <person name="Duncan S.H."/>
            <person name="Flint H.J."/>
        </authorList>
    </citation>
    <scope>NUCLEOTIDE SEQUENCE</scope>
    <source>
        <strain evidence="1">NBRC 103855</strain>
    </source>
</reference>
<gene>
    <name evidence="1" type="ORF">GCM10007913_24130</name>
</gene>
<name>A0ABQ5UIN4_9HYPH</name>
<protein>
    <submittedName>
        <fullName evidence="1">Uncharacterized protein</fullName>
    </submittedName>
</protein>